<dbReference type="PANTHER" id="PTHR12714">
    <property type="entry name" value="PROTEIN-S ISOPRENYLCYSTEINE O-METHYLTRANSFERASE"/>
    <property type="match status" value="1"/>
</dbReference>
<evidence type="ECO:0000256" key="3">
    <source>
        <dbReference type="ARBA" id="ARBA00022989"/>
    </source>
</evidence>
<keyword evidence="2 5" id="KW-0812">Transmembrane</keyword>
<feature type="transmembrane region" description="Helical" evidence="5">
    <location>
        <begin position="36"/>
        <end position="57"/>
    </location>
</feature>
<dbReference type="GO" id="GO:0032259">
    <property type="term" value="P:methylation"/>
    <property type="evidence" value="ECO:0007669"/>
    <property type="project" value="UniProtKB-KW"/>
</dbReference>
<dbReference type="InterPro" id="IPR007318">
    <property type="entry name" value="Phopholipid_MeTrfase"/>
</dbReference>
<evidence type="ECO:0000313" key="6">
    <source>
        <dbReference type="EMBL" id="TKB43530.1"/>
    </source>
</evidence>
<dbReference type="Gene3D" id="1.20.120.1630">
    <property type="match status" value="1"/>
</dbReference>
<evidence type="ECO:0000256" key="4">
    <source>
        <dbReference type="ARBA" id="ARBA00023136"/>
    </source>
</evidence>
<accession>A0A4U1B2C2</accession>
<dbReference type="PANTHER" id="PTHR12714:SF24">
    <property type="entry name" value="SLR1182 PROTEIN"/>
    <property type="match status" value="1"/>
</dbReference>
<dbReference type="GO" id="GO:0008168">
    <property type="term" value="F:methyltransferase activity"/>
    <property type="evidence" value="ECO:0007669"/>
    <property type="project" value="UniProtKB-KW"/>
</dbReference>
<keyword evidence="4 5" id="KW-0472">Membrane</keyword>
<sequence length="152" mass="18015">MKKLELKVPPLLLFLLSIPLMWLVRDQQHELFSISWLSLLALFFAVSGLLIIILAVIEFRRQHTTVDPRDPNQSSTLVCEGIFKVTRNPMYLGFSLLLLAWGMLLSSMLSLLWVPLFMAYLNQWQIKPEERLLRQKFPDQYPAYRQRVRRWL</sequence>
<keyword evidence="3 5" id="KW-1133">Transmembrane helix</keyword>
<name>A0A4U1B2C2_9GAMM</name>
<dbReference type="RefSeq" id="WP_136737008.1">
    <property type="nucleotide sequence ID" value="NZ_SWDB01000037.1"/>
</dbReference>
<comment type="subcellular location">
    <subcellularLocation>
        <location evidence="1">Endomembrane system</location>
        <topology evidence="1">Multi-pass membrane protein</topology>
    </subcellularLocation>
</comment>
<feature type="transmembrane region" description="Helical" evidence="5">
    <location>
        <begin position="98"/>
        <end position="121"/>
    </location>
</feature>
<keyword evidence="6" id="KW-0489">Methyltransferase</keyword>
<evidence type="ECO:0000256" key="2">
    <source>
        <dbReference type="ARBA" id="ARBA00022692"/>
    </source>
</evidence>
<keyword evidence="7" id="KW-1185">Reference proteome</keyword>
<keyword evidence="6" id="KW-0808">Transferase</keyword>
<gene>
    <name evidence="6" type="ORF">E8M12_14620</name>
</gene>
<dbReference type="GO" id="GO:0012505">
    <property type="term" value="C:endomembrane system"/>
    <property type="evidence" value="ECO:0007669"/>
    <property type="project" value="UniProtKB-SubCell"/>
</dbReference>
<dbReference type="Proteomes" id="UP000307999">
    <property type="component" value="Unassembled WGS sequence"/>
</dbReference>
<proteinExistence type="predicted"/>
<comment type="caution">
    <text evidence="6">The sequence shown here is derived from an EMBL/GenBank/DDBJ whole genome shotgun (WGS) entry which is preliminary data.</text>
</comment>
<dbReference type="Pfam" id="PF04191">
    <property type="entry name" value="PEMT"/>
    <property type="match status" value="1"/>
</dbReference>
<feature type="transmembrane region" description="Helical" evidence="5">
    <location>
        <begin position="6"/>
        <end position="24"/>
    </location>
</feature>
<evidence type="ECO:0000256" key="1">
    <source>
        <dbReference type="ARBA" id="ARBA00004127"/>
    </source>
</evidence>
<evidence type="ECO:0000256" key="5">
    <source>
        <dbReference type="SAM" id="Phobius"/>
    </source>
</evidence>
<evidence type="ECO:0000313" key="7">
    <source>
        <dbReference type="Proteomes" id="UP000307999"/>
    </source>
</evidence>
<protein>
    <submittedName>
        <fullName evidence="6">Isoprenylcysteine carboxylmethyltransferase family protein</fullName>
    </submittedName>
</protein>
<reference evidence="6 7" key="1">
    <citation type="submission" date="2019-04" db="EMBL/GenBank/DDBJ databases">
        <title>Thalassotalea guangxiensis sp. nov., isolated from sediment of the coastal wetland.</title>
        <authorList>
            <person name="Zheng S."/>
            <person name="Zhang D."/>
        </authorList>
    </citation>
    <scope>NUCLEOTIDE SEQUENCE [LARGE SCALE GENOMIC DNA]</scope>
    <source>
        <strain evidence="6 7">ZS-4</strain>
    </source>
</reference>
<dbReference type="OrthoDB" id="9811969at2"/>
<dbReference type="AlphaFoldDB" id="A0A4U1B2C2"/>
<organism evidence="6 7">
    <name type="scientific">Thalassotalea mangrovi</name>
    <dbReference type="NCBI Taxonomy" id="2572245"/>
    <lineage>
        <taxon>Bacteria</taxon>
        <taxon>Pseudomonadati</taxon>
        <taxon>Pseudomonadota</taxon>
        <taxon>Gammaproteobacteria</taxon>
        <taxon>Alteromonadales</taxon>
        <taxon>Colwelliaceae</taxon>
        <taxon>Thalassotalea</taxon>
    </lineage>
</organism>
<dbReference type="EMBL" id="SWDB01000037">
    <property type="protein sequence ID" value="TKB43530.1"/>
    <property type="molecule type" value="Genomic_DNA"/>
</dbReference>